<dbReference type="InterPro" id="IPR011055">
    <property type="entry name" value="Dup_hybrid_motif"/>
</dbReference>
<dbReference type="Gene3D" id="2.70.70.10">
    <property type="entry name" value="Glucose Permease (Domain IIA)"/>
    <property type="match status" value="1"/>
</dbReference>
<accession>A0ABR9EGQ9</accession>
<evidence type="ECO:0000313" key="3">
    <source>
        <dbReference type="EMBL" id="MBE0369395.1"/>
    </source>
</evidence>
<dbReference type="InterPro" id="IPR016047">
    <property type="entry name" value="M23ase_b-sheet_dom"/>
</dbReference>
<dbReference type="Pfam" id="PF01551">
    <property type="entry name" value="Peptidase_M23"/>
    <property type="match status" value="1"/>
</dbReference>
<dbReference type="PANTHER" id="PTHR21666">
    <property type="entry name" value="PEPTIDASE-RELATED"/>
    <property type="match status" value="1"/>
</dbReference>
<evidence type="ECO:0000313" key="4">
    <source>
        <dbReference type="Proteomes" id="UP000615755"/>
    </source>
</evidence>
<feature type="coiled-coil region" evidence="1">
    <location>
        <begin position="19"/>
        <end position="56"/>
    </location>
</feature>
<comment type="caution">
    <text evidence="3">The sequence shown here is derived from an EMBL/GenBank/DDBJ whole genome shotgun (WGS) entry which is preliminary data.</text>
</comment>
<evidence type="ECO:0000259" key="2">
    <source>
        <dbReference type="Pfam" id="PF01551"/>
    </source>
</evidence>
<dbReference type="PANTHER" id="PTHR21666:SF270">
    <property type="entry name" value="MUREIN HYDROLASE ACTIVATOR ENVC"/>
    <property type="match status" value="1"/>
</dbReference>
<name>A0ABR9EGQ9_9GAMM</name>
<keyword evidence="1" id="KW-0175">Coiled coil</keyword>
<dbReference type="CDD" id="cd12797">
    <property type="entry name" value="M23_peptidase"/>
    <property type="match status" value="1"/>
</dbReference>
<organism evidence="3 4">
    <name type="scientific">Pseudoalteromonas aurantia 208</name>
    <dbReference type="NCBI Taxonomy" id="1314867"/>
    <lineage>
        <taxon>Bacteria</taxon>
        <taxon>Pseudomonadati</taxon>
        <taxon>Pseudomonadota</taxon>
        <taxon>Gammaproteobacteria</taxon>
        <taxon>Alteromonadales</taxon>
        <taxon>Pseudoalteromonadaceae</taxon>
        <taxon>Pseudoalteromonas</taxon>
    </lineage>
</organism>
<keyword evidence="4" id="KW-1185">Reference proteome</keyword>
<feature type="coiled-coil region" evidence="1">
    <location>
        <begin position="145"/>
        <end position="175"/>
    </location>
</feature>
<sequence>MFLCLLAATYVTANESRTKQDLTEVQKELKKNQKNYQQQRKAISVLQQKLQAQELDIAKNAKALSLTQRGINENQQQQYALLNESKRLNNKKRKLQSLLAAQLKSAYMTGTHDYSKMLLNQELSATFERTLSYYDYFNKARITQLDTLKSVVAQLAENQNRLARKKNQLAHLLTQQTERKSALAKMQLQRKKNLTTLDATLNETQEAISYLKENEQTLLSALENLAKVTVPEEVVLNGLAQYKGTLTLPSKGRIKHRFGQRKHAGMSWKGIVIQSPNGQAIKSINQGQVVFADWLNGFGWVIVIDHGRGFMSLYGHAQTLLKDVGDLVTSQEPIALVGQSGGQSSSGLYFEIRHKGSAVDPVKWCRAS</sequence>
<protein>
    <recommendedName>
        <fullName evidence="2">M23ase beta-sheet core domain-containing protein</fullName>
    </recommendedName>
</protein>
<feature type="domain" description="M23ase beta-sheet core" evidence="2">
    <location>
        <begin position="268"/>
        <end position="361"/>
    </location>
</feature>
<evidence type="ECO:0000256" key="1">
    <source>
        <dbReference type="SAM" id="Coils"/>
    </source>
</evidence>
<dbReference type="Proteomes" id="UP000615755">
    <property type="component" value="Unassembled WGS sequence"/>
</dbReference>
<dbReference type="Gene3D" id="6.10.250.3150">
    <property type="match status" value="1"/>
</dbReference>
<gene>
    <name evidence="3" type="ORF">PAUR_a3887</name>
</gene>
<dbReference type="InterPro" id="IPR050570">
    <property type="entry name" value="Cell_wall_metabolism_enzyme"/>
</dbReference>
<dbReference type="EMBL" id="AQGV01000013">
    <property type="protein sequence ID" value="MBE0369395.1"/>
    <property type="molecule type" value="Genomic_DNA"/>
</dbReference>
<dbReference type="SUPFAM" id="SSF51261">
    <property type="entry name" value="Duplicated hybrid motif"/>
    <property type="match status" value="1"/>
</dbReference>
<reference evidence="3 4" key="1">
    <citation type="submission" date="2015-03" db="EMBL/GenBank/DDBJ databases">
        <title>Genome sequence of Pseudoalteromonas aurantia.</title>
        <authorList>
            <person name="Xie B.-B."/>
            <person name="Rong J.-C."/>
            <person name="Qin Q.-L."/>
            <person name="Zhang Y.-Z."/>
        </authorList>
    </citation>
    <scope>NUCLEOTIDE SEQUENCE [LARGE SCALE GENOMIC DNA]</scope>
    <source>
        <strain evidence="3 4">208</strain>
    </source>
</reference>
<proteinExistence type="predicted"/>